<gene>
    <name evidence="1" type="ORF">FRUB_04499</name>
</gene>
<evidence type="ECO:0000313" key="1">
    <source>
        <dbReference type="EMBL" id="OWK42421.1"/>
    </source>
</evidence>
<name>A0A225DLY1_9BACT</name>
<proteinExistence type="predicted"/>
<dbReference type="AlphaFoldDB" id="A0A225DLY1"/>
<sequence>MTPAEFRTLAERLAGPHWKSRLGPMIGKCRTQVWEYDSGERKVPKTVEKLMRLLSQSPDSTHQPRKE</sequence>
<dbReference type="EMBL" id="NIDE01000005">
    <property type="protein sequence ID" value="OWK42421.1"/>
    <property type="molecule type" value="Genomic_DNA"/>
</dbReference>
<organism evidence="1 2">
    <name type="scientific">Fimbriiglobus ruber</name>
    <dbReference type="NCBI Taxonomy" id="1908690"/>
    <lineage>
        <taxon>Bacteria</taxon>
        <taxon>Pseudomonadati</taxon>
        <taxon>Planctomycetota</taxon>
        <taxon>Planctomycetia</taxon>
        <taxon>Gemmatales</taxon>
        <taxon>Gemmataceae</taxon>
        <taxon>Fimbriiglobus</taxon>
    </lineage>
</organism>
<protein>
    <recommendedName>
        <fullName evidence="3">HTH cro/C1-type domain-containing protein</fullName>
    </recommendedName>
</protein>
<evidence type="ECO:0000313" key="2">
    <source>
        <dbReference type="Proteomes" id="UP000214646"/>
    </source>
</evidence>
<keyword evidence="2" id="KW-1185">Reference proteome</keyword>
<dbReference type="OrthoDB" id="9911015at2"/>
<dbReference type="Proteomes" id="UP000214646">
    <property type="component" value="Unassembled WGS sequence"/>
</dbReference>
<evidence type="ECO:0008006" key="3">
    <source>
        <dbReference type="Google" id="ProtNLM"/>
    </source>
</evidence>
<accession>A0A225DLY1</accession>
<reference evidence="2" key="1">
    <citation type="submission" date="2017-06" db="EMBL/GenBank/DDBJ databases">
        <title>Genome analysis of Fimbriiglobus ruber SP5, the first member of the order Planctomycetales with confirmed chitinolytic capability.</title>
        <authorList>
            <person name="Ravin N.V."/>
            <person name="Rakitin A.L."/>
            <person name="Ivanova A.A."/>
            <person name="Beletsky A.V."/>
            <person name="Kulichevskaya I.S."/>
            <person name="Mardanov A.V."/>
            <person name="Dedysh S.N."/>
        </authorList>
    </citation>
    <scope>NUCLEOTIDE SEQUENCE [LARGE SCALE GENOMIC DNA]</scope>
    <source>
        <strain evidence="2">SP5</strain>
    </source>
</reference>
<dbReference type="RefSeq" id="WP_088255592.1">
    <property type="nucleotide sequence ID" value="NZ_NIDE01000005.1"/>
</dbReference>
<comment type="caution">
    <text evidence="1">The sequence shown here is derived from an EMBL/GenBank/DDBJ whole genome shotgun (WGS) entry which is preliminary data.</text>
</comment>